<protein>
    <recommendedName>
        <fullName evidence="3">Plasmid stabilization protein</fullName>
    </recommendedName>
</protein>
<evidence type="ECO:0000313" key="2">
    <source>
        <dbReference type="Proteomes" id="UP001595947"/>
    </source>
</evidence>
<keyword evidence="2" id="KW-1185">Reference proteome</keyword>
<dbReference type="Proteomes" id="UP001595947">
    <property type="component" value="Unassembled WGS sequence"/>
</dbReference>
<reference evidence="2" key="1">
    <citation type="journal article" date="2019" name="Int. J. Syst. Evol. Microbiol.">
        <title>The Global Catalogue of Microorganisms (GCM) 10K type strain sequencing project: providing services to taxonomists for standard genome sequencing and annotation.</title>
        <authorList>
            <consortium name="The Broad Institute Genomics Platform"/>
            <consortium name="The Broad Institute Genome Sequencing Center for Infectious Disease"/>
            <person name="Wu L."/>
            <person name="Ma J."/>
        </authorList>
    </citation>
    <scope>NUCLEOTIDE SEQUENCE [LARGE SCALE GENOMIC DNA]</scope>
    <source>
        <strain evidence="2">CGMCC 4.7093</strain>
    </source>
</reference>
<gene>
    <name evidence="1" type="ORF">ACFPBZ_19990</name>
</gene>
<organism evidence="1 2">
    <name type="scientific">Actinomycetospora atypica</name>
    <dbReference type="NCBI Taxonomy" id="1290095"/>
    <lineage>
        <taxon>Bacteria</taxon>
        <taxon>Bacillati</taxon>
        <taxon>Actinomycetota</taxon>
        <taxon>Actinomycetes</taxon>
        <taxon>Pseudonocardiales</taxon>
        <taxon>Pseudonocardiaceae</taxon>
        <taxon>Actinomycetospora</taxon>
    </lineage>
</organism>
<comment type="caution">
    <text evidence="1">The sequence shown here is derived from an EMBL/GenBank/DDBJ whole genome shotgun (WGS) entry which is preliminary data.</text>
</comment>
<evidence type="ECO:0000313" key="1">
    <source>
        <dbReference type="EMBL" id="MFC5064513.1"/>
    </source>
</evidence>
<dbReference type="RefSeq" id="WP_378037857.1">
    <property type="nucleotide sequence ID" value="NZ_JBHSIV010000024.1"/>
</dbReference>
<dbReference type="EMBL" id="JBHSIV010000024">
    <property type="protein sequence ID" value="MFC5064513.1"/>
    <property type="molecule type" value="Genomic_DNA"/>
</dbReference>
<sequence>MYRVRPVGDDIAAAIDALPADLLDAFAELRVALEVSPWTVGTPYVPSNPTGSRSATFGPDGRGLVVYAVEDSDRQMVWLWMVTAAPDLD</sequence>
<name>A0ABV9YRT2_9PSEU</name>
<evidence type="ECO:0008006" key="3">
    <source>
        <dbReference type="Google" id="ProtNLM"/>
    </source>
</evidence>
<accession>A0ABV9YRT2</accession>
<proteinExistence type="predicted"/>